<gene>
    <name evidence="1" type="ORF">NDU88_008123</name>
</gene>
<evidence type="ECO:0000313" key="1">
    <source>
        <dbReference type="EMBL" id="KAJ1129758.1"/>
    </source>
</evidence>
<accession>A0AAV7PND9</accession>
<dbReference type="AlphaFoldDB" id="A0AAV7PND9"/>
<organism evidence="1 2">
    <name type="scientific">Pleurodeles waltl</name>
    <name type="common">Iberian ribbed newt</name>
    <dbReference type="NCBI Taxonomy" id="8319"/>
    <lineage>
        <taxon>Eukaryota</taxon>
        <taxon>Metazoa</taxon>
        <taxon>Chordata</taxon>
        <taxon>Craniata</taxon>
        <taxon>Vertebrata</taxon>
        <taxon>Euteleostomi</taxon>
        <taxon>Amphibia</taxon>
        <taxon>Batrachia</taxon>
        <taxon>Caudata</taxon>
        <taxon>Salamandroidea</taxon>
        <taxon>Salamandridae</taxon>
        <taxon>Pleurodelinae</taxon>
        <taxon>Pleurodeles</taxon>
    </lineage>
</organism>
<keyword evidence="2" id="KW-1185">Reference proteome</keyword>
<proteinExistence type="predicted"/>
<evidence type="ECO:0000313" key="2">
    <source>
        <dbReference type="Proteomes" id="UP001066276"/>
    </source>
</evidence>
<protein>
    <submittedName>
        <fullName evidence="1">Uncharacterized protein</fullName>
    </submittedName>
</protein>
<dbReference type="EMBL" id="JANPWB010000011">
    <property type="protein sequence ID" value="KAJ1129758.1"/>
    <property type="molecule type" value="Genomic_DNA"/>
</dbReference>
<comment type="caution">
    <text evidence="1">The sequence shown here is derived from an EMBL/GenBank/DDBJ whole genome shotgun (WGS) entry which is preliminary data.</text>
</comment>
<reference evidence="1" key="1">
    <citation type="journal article" date="2022" name="bioRxiv">
        <title>Sequencing and chromosome-scale assembly of the giantPleurodeles waltlgenome.</title>
        <authorList>
            <person name="Brown T."/>
            <person name="Elewa A."/>
            <person name="Iarovenko S."/>
            <person name="Subramanian E."/>
            <person name="Araus A.J."/>
            <person name="Petzold A."/>
            <person name="Susuki M."/>
            <person name="Suzuki K.-i.T."/>
            <person name="Hayashi T."/>
            <person name="Toyoda A."/>
            <person name="Oliveira C."/>
            <person name="Osipova E."/>
            <person name="Leigh N.D."/>
            <person name="Simon A."/>
            <person name="Yun M.H."/>
        </authorList>
    </citation>
    <scope>NUCLEOTIDE SEQUENCE</scope>
    <source>
        <strain evidence="1">20211129_DDA</strain>
        <tissue evidence="1">Liver</tissue>
    </source>
</reference>
<dbReference type="Proteomes" id="UP001066276">
    <property type="component" value="Chromosome 7"/>
</dbReference>
<sequence>MSARSCVPADSKQSSRSFWLLRQPLTHTILGSWGLRFLAFRGPTRRSVSFKHFRGFPALRGHFRCLSTQQRLDMHCIS</sequence>
<name>A0AAV7PND9_PLEWA</name>